<organism evidence="1">
    <name type="scientific">marine sediment metagenome</name>
    <dbReference type="NCBI Taxonomy" id="412755"/>
    <lineage>
        <taxon>unclassified sequences</taxon>
        <taxon>metagenomes</taxon>
        <taxon>ecological metagenomes</taxon>
    </lineage>
</organism>
<reference evidence="1" key="1">
    <citation type="journal article" date="2015" name="Nature">
        <title>Complex archaea that bridge the gap between prokaryotes and eukaryotes.</title>
        <authorList>
            <person name="Spang A."/>
            <person name="Saw J.H."/>
            <person name="Jorgensen S.L."/>
            <person name="Zaremba-Niedzwiedzka K."/>
            <person name="Martijn J."/>
            <person name="Lind A.E."/>
            <person name="van Eijk R."/>
            <person name="Schleper C."/>
            <person name="Guy L."/>
            <person name="Ettema T.J."/>
        </authorList>
    </citation>
    <scope>NUCLEOTIDE SEQUENCE</scope>
</reference>
<comment type="caution">
    <text evidence="1">The sequence shown here is derived from an EMBL/GenBank/DDBJ whole genome shotgun (WGS) entry which is preliminary data.</text>
</comment>
<gene>
    <name evidence="1" type="ORF">LCGC14_2790790</name>
</gene>
<accession>A0A0F8YQM5</accession>
<sequence length="99" mass="12209">MKVHCNYDNKDGNCWYPECWSGCANKVMELNLLQYIKYKYYQWKAKRHEKAKNKKPKMFPYFHTCHKCKKETGLYVIREWYFGLLKRVICIDCINKKRK</sequence>
<dbReference type="AlphaFoldDB" id="A0A0F8YQM5"/>
<name>A0A0F8YQM5_9ZZZZ</name>
<protein>
    <submittedName>
        <fullName evidence="1">Uncharacterized protein</fullName>
    </submittedName>
</protein>
<evidence type="ECO:0000313" key="1">
    <source>
        <dbReference type="EMBL" id="KKK83697.1"/>
    </source>
</evidence>
<dbReference type="EMBL" id="LAZR01052101">
    <property type="protein sequence ID" value="KKK83697.1"/>
    <property type="molecule type" value="Genomic_DNA"/>
</dbReference>
<proteinExistence type="predicted"/>